<dbReference type="SUPFAM" id="SSF48403">
    <property type="entry name" value="Ankyrin repeat"/>
    <property type="match status" value="1"/>
</dbReference>
<sequence length="868" mass="98063">MPMACGMSAGNMYSYSPLQGRRHIRLLRLLPDWNEDAPLRSQLFEYSMCELGDGPHMYEALSYVWGSSERPYTLHIDQQSLPITANLYEVLLRLRNKMIERIIWIDAVCIDQTNMEERGEQIQHMAEIYSKASRVIVWLGEAADESDRALKQIRMSADQEQQKSLLTEEDRQAILSIVQRPWFRRIWVLQEVAAAQHIVMMCGTERIDGYAFCLGLPSLLPYEDIPSHIRSVTYLMRGSIFRPKYKTNSSGGISLDVRPLGGLVDMYHAHEATERHDKVFALLGMSSDNPGASGLSPNYKIPWDELMARLVRFILGEKVLVWSWSHQQAAAIFAKGCVIGIVSSVQMVKDDTRGDRQHVSIQMQDTLGPSWTVPVAVKPIEVGDVFCHLLGATSPMVVRPRGEYFSVIMVQVAPPNNSETESTNSERLVQSGSSSTHDFLLVWDWDHSHEETQHRDYEAWLASRSIQSPQSNNVESEGYISKQTRSWNVALILSDAGSNEESVVSMLEEMKNTCTPISVQVDGRVLMCMSKLALSYGRMGRSWEAEVEFWRVFWMMKSSRQANGDLIRELKSFGSMCKIHGHIATAKKFEKIAGLLGMARQFPIIKDEDFAVVLAEASIRGVEISEKIVTKAEKRFRSAMDNDETPSRRRYAATPLDLLLARAVWNGNLEATYLLLSHKKAQVNEEVLIHAVRSRDSSPLWCIIGRQKDKILIGENIVITAAQKSNELVLQYLLERHEDKVQITEKVLVAAAANRERSVLVYLLGKWKHKFHITETVAIVAAHNEKFPALKALLQEKGDEIEPTMQVVMAAASNREKLVLHNLVQEKGSEIGMTEQEVMAAWKEEHLLATGRGDDVLGGIVGNIHLRR</sequence>
<dbReference type="InterPro" id="IPR010730">
    <property type="entry name" value="HET"/>
</dbReference>
<dbReference type="Pfam" id="PF06985">
    <property type="entry name" value="HET"/>
    <property type="match status" value="1"/>
</dbReference>
<dbReference type="GeneID" id="18482593"/>
<proteinExistence type="predicted"/>
<dbReference type="Pfam" id="PF23397">
    <property type="entry name" value="DUF7104"/>
    <property type="match status" value="2"/>
</dbReference>
<dbReference type="InterPro" id="IPR036770">
    <property type="entry name" value="Ankyrin_rpt-contain_sf"/>
</dbReference>
<protein>
    <submittedName>
        <fullName evidence="2">Predicted protein</fullName>
    </submittedName>
</protein>
<reference evidence="2 3" key="1">
    <citation type="journal article" date="2008" name="Nat. Biotechnol.">
        <title>Genome sequencing and analysis of the biomass-degrading fungus Trichoderma reesei (syn. Hypocrea jecorina).</title>
        <authorList>
            <person name="Martinez D."/>
            <person name="Berka R.M."/>
            <person name="Henrissat B."/>
            <person name="Saloheimo M."/>
            <person name="Arvas M."/>
            <person name="Baker S.E."/>
            <person name="Chapman J."/>
            <person name="Chertkov O."/>
            <person name="Coutinho P.M."/>
            <person name="Cullen D."/>
            <person name="Danchin E.G."/>
            <person name="Grigoriev I.V."/>
            <person name="Harris P."/>
            <person name="Jackson M."/>
            <person name="Kubicek C.P."/>
            <person name="Han C.S."/>
            <person name="Ho I."/>
            <person name="Larrondo L.F."/>
            <person name="de Leon A.L."/>
            <person name="Magnuson J.K."/>
            <person name="Merino S."/>
            <person name="Misra M."/>
            <person name="Nelson B."/>
            <person name="Putnam N."/>
            <person name="Robbertse B."/>
            <person name="Salamov A.A."/>
            <person name="Schmoll M."/>
            <person name="Terry A."/>
            <person name="Thayer N."/>
            <person name="Westerholm-Parvinen A."/>
            <person name="Schoch C.L."/>
            <person name="Yao J."/>
            <person name="Barabote R."/>
            <person name="Nelson M.A."/>
            <person name="Detter C."/>
            <person name="Bruce D."/>
            <person name="Kuske C.R."/>
            <person name="Xie G."/>
            <person name="Richardson P."/>
            <person name="Rokhsar D.S."/>
            <person name="Lucas S.M."/>
            <person name="Rubin E.M."/>
            <person name="Dunn-Coleman N."/>
            <person name="Ward M."/>
            <person name="Brettin T.S."/>
        </authorList>
    </citation>
    <scope>NUCLEOTIDE SEQUENCE [LARGE SCALE GENOMIC DNA]</scope>
    <source>
        <strain evidence="2 3">QM6a</strain>
    </source>
</reference>
<dbReference type="RefSeq" id="XP_006969891.1">
    <property type="nucleotide sequence ID" value="XM_006969829.1"/>
</dbReference>
<evidence type="ECO:0000313" key="2">
    <source>
        <dbReference type="EMBL" id="EGR44168.1"/>
    </source>
</evidence>
<feature type="domain" description="Heterokaryon incompatibility" evidence="1">
    <location>
        <begin position="58"/>
        <end position="191"/>
    </location>
</feature>
<dbReference type="OrthoDB" id="194358at2759"/>
<dbReference type="KEGG" id="tre:TRIREDRAFT_112536"/>
<dbReference type="EMBL" id="GL985099">
    <property type="protein sequence ID" value="EGR44168.1"/>
    <property type="molecule type" value="Genomic_DNA"/>
</dbReference>
<dbReference type="InterPro" id="IPR055530">
    <property type="entry name" value="DUF7104"/>
</dbReference>
<gene>
    <name evidence="2" type="ORF">TRIREDRAFT_112536</name>
</gene>
<name>G0RXB4_HYPJQ</name>
<dbReference type="HOGENOM" id="CLU_004184_9_0_1"/>
<dbReference type="InterPro" id="IPR052895">
    <property type="entry name" value="HetReg/Transcr_Mod"/>
</dbReference>
<organism evidence="3">
    <name type="scientific">Hypocrea jecorina (strain QM6a)</name>
    <name type="common">Trichoderma reesei</name>
    <dbReference type="NCBI Taxonomy" id="431241"/>
    <lineage>
        <taxon>Eukaryota</taxon>
        <taxon>Fungi</taxon>
        <taxon>Dikarya</taxon>
        <taxon>Ascomycota</taxon>
        <taxon>Pezizomycotina</taxon>
        <taxon>Sordariomycetes</taxon>
        <taxon>Hypocreomycetidae</taxon>
        <taxon>Hypocreales</taxon>
        <taxon>Hypocreaceae</taxon>
        <taxon>Trichoderma</taxon>
    </lineage>
</organism>
<dbReference type="PANTHER" id="PTHR24148">
    <property type="entry name" value="ANKYRIN REPEAT DOMAIN-CONTAINING PROTEIN 39 HOMOLOG-RELATED"/>
    <property type="match status" value="1"/>
</dbReference>
<evidence type="ECO:0000259" key="1">
    <source>
        <dbReference type="Pfam" id="PF06985"/>
    </source>
</evidence>
<dbReference type="eggNOG" id="KOG4177">
    <property type="taxonomic scope" value="Eukaryota"/>
</dbReference>
<accession>G0RXB4</accession>
<dbReference type="Proteomes" id="UP000008984">
    <property type="component" value="Unassembled WGS sequence"/>
</dbReference>
<dbReference type="PANTHER" id="PTHR24148:SF78">
    <property type="entry name" value="HETEROKARYON INCOMPATIBILITY DOMAIN-CONTAINING PROTEIN"/>
    <property type="match status" value="1"/>
</dbReference>
<dbReference type="VEuPathDB" id="FungiDB:TRIREDRAFT_112536"/>
<evidence type="ECO:0000313" key="3">
    <source>
        <dbReference type="Proteomes" id="UP000008984"/>
    </source>
</evidence>
<dbReference type="Gene3D" id="1.25.40.20">
    <property type="entry name" value="Ankyrin repeat-containing domain"/>
    <property type="match status" value="1"/>
</dbReference>
<dbReference type="AlphaFoldDB" id="G0RXB4"/>
<keyword evidence="3" id="KW-1185">Reference proteome</keyword>